<dbReference type="Proteomes" id="UP000076878">
    <property type="component" value="Unassembled WGS sequence"/>
</dbReference>
<evidence type="ECO:0000313" key="3">
    <source>
        <dbReference type="Proteomes" id="UP000076878"/>
    </source>
</evidence>
<dbReference type="InterPro" id="IPR029069">
    <property type="entry name" value="HotDog_dom_sf"/>
</dbReference>
<evidence type="ECO:0000313" key="2">
    <source>
        <dbReference type="EMBL" id="SEI83706.1"/>
    </source>
</evidence>
<evidence type="ECO:0008006" key="5">
    <source>
        <dbReference type="Google" id="ProtNLM"/>
    </source>
</evidence>
<dbReference type="OrthoDB" id="2063512at2"/>
<proteinExistence type="predicted"/>
<evidence type="ECO:0000313" key="4">
    <source>
        <dbReference type="Proteomes" id="UP000199280"/>
    </source>
</evidence>
<accession>A0A143YH34</accession>
<keyword evidence="4" id="KW-1185">Reference proteome</keyword>
<dbReference type="Proteomes" id="UP000199280">
    <property type="component" value="Unassembled WGS sequence"/>
</dbReference>
<dbReference type="CDD" id="cd03441">
    <property type="entry name" value="R_hydratase_like"/>
    <property type="match status" value="1"/>
</dbReference>
<dbReference type="SUPFAM" id="SSF54637">
    <property type="entry name" value="Thioesterase/thiol ester dehydrase-isomerase"/>
    <property type="match status" value="1"/>
</dbReference>
<sequence length="226" mass="25037">MEKTLILSRDSVAAWQQTLGLNHDWQTRIPPTIGAALALAVLAEEVPDGFYLAKQECLFTGCLEQNKNYALAGKITKMIESDALDCLTCEVTISHAGETLLALTSTLVRPKRENEKNDTKAVGGQTCPAEQPIQRRSFSPGDIKRYTQLSGDRNGIHQGDHPVVPGMLCLLAIEDALALQGIFCRRFSVQYKRPLYAGEDLALYLQNDLLCGKVQNQLHLKLKWEA</sequence>
<reference evidence="2 4" key="2">
    <citation type="submission" date="2016-10" db="EMBL/GenBank/DDBJ databases">
        <authorList>
            <person name="Varghese N."/>
            <person name="Submissions S."/>
        </authorList>
    </citation>
    <scope>NUCLEOTIDE SEQUENCE [LARGE SCALE GENOMIC DNA]</scope>
    <source>
        <strain evidence="2 4">DSM 22150</strain>
    </source>
</reference>
<name>A0A143YH34_9LACT</name>
<organism evidence="1 3">
    <name type="scientific">Trichococcus ilyis</name>
    <dbReference type="NCBI Taxonomy" id="640938"/>
    <lineage>
        <taxon>Bacteria</taxon>
        <taxon>Bacillati</taxon>
        <taxon>Bacillota</taxon>
        <taxon>Bacilli</taxon>
        <taxon>Lactobacillales</taxon>
        <taxon>Carnobacteriaceae</taxon>
        <taxon>Trichococcus</taxon>
    </lineage>
</organism>
<protein>
    <recommendedName>
        <fullName evidence="5">MaoC-like domain-containing protein</fullName>
    </recommendedName>
</protein>
<reference evidence="1 3" key="1">
    <citation type="submission" date="2016-02" db="EMBL/GenBank/DDBJ databases">
        <authorList>
            <person name="Wen L."/>
            <person name="He K."/>
            <person name="Yang H."/>
        </authorList>
    </citation>
    <scope>NUCLEOTIDE SEQUENCE [LARGE SCALE GENOMIC DNA]</scope>
    <source>
        <strain evidence="1">Trichococcus_R210</strain>
    </source>
</reference>
<evidence type="ECO:0000313" key="1">
    <source>
        <dbReference type="EMBL" id="CZQ89543.1"/>
    </source>
</evidence>
<dbReference type="EMBL" id="FJNB01000004">
    <property type="protein sequence ID" value="CZQ89543.1"/>
    <property type="molecule type" value="Genomic_DNA"/>
</dbReference>
<dbReference type="EMBL" id="FNYT01000004">
    <property type="protein sequence ID" value="SEI83706.1"/>
    <property type="molecule type" value="Genomic_DNA"/>
</dbReference>
<dbReference type="Gene3D" id="3.10.129.10">
    <property type="entry name" value="Hotdog Thioesterase"/>
    <property type="match status" value="1"/>
</dbReference>
<gene>
    <name evidence="2" type="ORF">SAMN05216375_10451</name>
    <name evidence="1" type="ORF">TR210_806</name>
</gene>
<dbReference type="STRING" id="640938.TR210_806"/>
<dbReference type="AlphaFoldDB" id="A0A143YH34"/>
<dbReference type="RefSeq" id="WP_068621808.1">
    <property type="nucleotide sequence ID" value="NZ_FJNB01000004.1"/>
</dbReference>